<evidence type="ECO:0000313" key="2">
    <source>
        <dbReference type="Proteomes" id="UP000186817"/>
    </source>
</evidence>
<comment type="caution">
    <text evidence="1">The sequence shown here is derived from an EMBL/GenBank/DDBJ whole genome shotgun (WGS) entry which is preliminary data.</text>
</comment>
<dbReference type="Proteomes" id="UP000186817">
    <property type="component" value="Unassembled WGS sequence"/>
</dbReference>
<dbReference type="AlphaFoldDB" id="A0A1Q9BU43"/>
<gene>
    <name evidence="1" type="ORF">AK812_SmicGene46321</name>
</gene>
<reference evidence="1 2" key="1">
    <citation type="submission" date="2016-02" db="EMBL/GenBank/DDBJ databases">
        <title>Genome analysis of coral dinoflagellate symbionts highlights evolutionary adaptations to a symbiotic lifestyle.</title>
        <authorList>
            <person name="Aranda M."/>
            <person name="Li Y."/>
            <person name="Liew Y.J."/>
            <person name="Baumgarten S."/>
            <person name="Simakov O."/>
            <person name="Wilson M."/>
            <person name="Piel J."/>
            <person name="Ashoor H."/>
            <person name="Bougouffa S."/>
            <person name="Bajic V.B."/>
            <person name="Ryu T."/>
            <person name="Ravasi T."/>
            <person name="Bayer T."/>
            <person name="Micklem G."/>
            <person name="Kim H."/>
            <person name="Bhak J."/>
            <person name="Lajeunesse T.C."/>
            <person name="Voolstra C.R."/>
        </authorList>
    </citation>
    <scope>NUCLEOTIDE SEQUENCE [LARGE SCALE GENOMIC DNA]</scope>
    <source>
        <strain evidence="1 2">CCMP2467</strain>
    </source>
</reference>
<dbReference type="EMBL" id="LSRX01004106">
    <property type="protein sequence ID" value="OLP74208.1"/>
    <property type="molecule type" value="Genomic_DNA"/>
</dbReference>
<name>A0A1Q9BU43_SYMMI</name>
<sequence length="69" mass="8086">MVGTGIFRQNEALLWLRWIRARTPTRFSRCSLGSTFRICIATTDVQFQEGVLRSMIYIWHPVPCHGFRT</sequence>
<evidence type="ECO:0000313" key="1">
    <source>
        <dbReference type="EMBL" id="OLP74208.1"/>
    </source>
</evidence>
<feature type="non-terminal residue" evidence="1">
    <location>
        <position position="69"/>
    </location>
</feature>
<proteinExistence type="predicted"/>
<keyword evidence="2" id="KW-1185">Reference proteome</keyword>
<accession>A0A1Q9BU43</accession>
<protein>
    <submittedName>
        <fullName evidence="1">Uncharacterized protein</fullName>
    </submittedName>
</protein>
<organism evidence="1 2">
    <name type="scientific">Symbiodinium microadriaticum</name>
    <name type="common">Dinoflagellate</name>
    <name type="synonym">Zooxanthella microadriatica</name>
    <dbReference type="NCBI Taxonomy" id="2951"/>
    <lineage>
        <taxon>Eukaryota</taxon>
        <taxon>Sar</taxon>
        <taxon>Alveolata</taxon>
        <taxon>Dinophyceae</taxon>
        <taxon>Suessiales</taxon>
        <taxon>Symbiodiniaceae</taxon>
        <taxon>Symbiodinium</taxon>
    </lineage>
</organism>